<keyword evidence="3" id="KW-1185">Reference proteome</keyword>
<accession>A0A834PDF5</accession>
<evidence type="ECO:0000256" key="1">
    <source>
        <dbReference type="SAM" id="MobiDB-lite"/>
    </source>
</evidence>
<evidence type="ECO:0000313" key="3">
    <source>
        <dbReference type="Proteomes" id="UP000600918"/>
    </source>
</evidence>
<protein>
    <submittedName>
        <fullName evidence="2">Uncharacterized protein</fullName>
    </submittedName>
</protein>
<gene>
    <name evidence="2" type="ORF">H0235_000129</name>
</gene>
<evidence type="ECO:0000313" key="2">
    <source>
        <dbReference type="EMBL" id="KAF7437738.1"/>
    </source>
</evidence>
<name>A0A834PDF5_VESPE</name>
<comment type="caution">
    <text evidence="2">The sequence shown here is derived from an EMBL/GenBank/DDBJ whole genome shotgun (WGS) entry which is preliminary data.</text>
</comment>
<dbReference type="Proteomes" id="UP000600918">
    <property type="component" value="Unassembled WGS sequence"/>
</dbReference>
<proteinExistence type="predicted"/>
<dbReference type="EMBL" id="JACSDY010000001">
    <property type="protein sequence ID" value="KAF7437738.1"/>
    <property type="molecule type" value="Genomic_DNA"/>
</dbReference>
<organism evidence="2 3">
    <name type="scientific">Vespula pensylvanica</name>
    <name type="common">Western yellow jacket</name>
    <name type="synonym">Wasp</name>
    <dbReference type="NCBI Taxonomy" id="30213"/>
    <lineage>
        <taxon>Eukaryota</taxon>
        <taxon>Metazoa</taxon>
        <taxon>Ecdysozoa</taxon>
        <taxon>Arthropoda</taxon>
        <taxon>Hexapoda</taxon>
        <taxon>Insecta</taxon>
        <taxon>Pterygota</taxon>
        <taxon>Neoptera</taxon>
        <taxon>Endopterygota</taxon>
        <taxon>Hymenoptera</taxon>
        <taxon>Apocrita</taxon>
        <taxon>Aculeata</taxon>
        <taxon>Vespoidea</taxon>
        <taxon>Vespidae</taxon>
        <taxon>Vespinae</taxon>
        <taxon>Vespula</taxon>
    </lineage>
</organism>
<dbReference type="AlphaFoldDB" id="A0A834PDF5"/>
<reference evidence="2" key="1">
    <citation type="journal article" date="2020" name="G3 (Bethesda)">
        <title>High-Quality Assemblies for Three Invasive Social Wasps from the &lt;i&gt;Vespula&lt;/i&gt; Genus.</title>
        <authorList>
            <person name="Harrop T.W.R."/>
            <person name="Guhlin J."/>
            <person name="McLaughlin G.M."/>
            <person name="Permina E."/>
            <person name="Stockwell P."/>
            <person name="Gilligan J."/>
            <person name="Le Lec M.F."/>
            <person name="Gruber M.A.M."/>
            <person name="Quinn O."/>
            <person name="Lovegrove M."/>
            <person name="Duncan E.J."/>
            <person name="Remnant E.J."/>
            <person name="Van Eeckhoven J."/>
            <person name="Graham B."/>
            <person name="Knapp R.A."/>
            <person name="Langford K.W."/>
            <person name="Kronenberg Z."/>
            <person name="Press M.O."/>
            <person name="Eacker S.M."/>
            <person name="Wilson-Rankin E.E."/>
            <person name="Purcell J."/>
            <person name="Lester P.J."/>
            <person name="Dearden P.K."/>
        </authorList>
    </citation>
    <scope>NUCLEOTIDE SEQUENCE</scope>
    <source>
        <strain evidence="2">Volc-1</strain>
    </source>
</reference>
<sequence length="133" mass="14901">MTTRRKKKSQDGFLKKVSSLFNLDTRIDYNNRNSLSFCEVNSPRNDLALTLLRLETRVKFVADLKPQQGRKALPIQSAIEIVAALPRRSLPPSSPPPFPLDPPTPTLIPSPPSTLSSYSSRMETLEIALRREG</sequence>
<feature type="compositionally biased region" description="Pro residues" evidence="1">
    <location>
        <begin position="92"/>
        <end position="112"/>
    </location>
</feature>
<feature type="region of interest" description="Disordered" evidence="1">
    <location>
        <begin position="88"/>
        <end position="119"/>
    </location>
</feature>